<accession>A0ACC2JJR4</accession>
<dbReference type="Proteomes" id="UP001153332">
    <property type="component" value="Unassembled WGS sequence"/>
</dbReference>
<organism evidence="1 2">
    <name type="scientific">Lasiodiplodia mahajangana</name>
    <dbReference type="NCBI Taxonomy" id="1108764"/>
    <lineage>
        <taxon>Eukaryota</taxon>
        <taxon>Fungi</taxon>
        <taxon>Dikarya</taxon>
        <taxon>Ascomycota</taxon>
        <taxon>Pezizomycotina</taxon>
        <taxon>Dothideomycetes</taxon>
        <taxon>Dothideomycetes incertae sedis</taxon>
        <taxon>Botryosphaeriales</taxon>
        <taxon>Botryosphaeriaceae</taxon>
        <taxon>Lasiodiplodia</taxon>
    </lineage>
</organism>
<comment type="caution">
    <text evidence="1">The sequence shown here is derived from an EMBL/GenBank/DDBJ whole genome shotgun (WGS) entry which is preliminary data.</text>
</comment>
<name>A0ACC2JJR4_9PEZI</name>
<dbReference type="EMBL" id="JAPUUL010001313">
    <property type="protein sequence ID" value="KAJ8127744.1"/>
    <property type="molecule type" value="Genomic_DNA"/>
</dbReference>
<proteinExistence type="predicted"/>
<gene>
    <name evidence="1" type="ORF">O1611_g5892</name>
</gene>
<keyword evidence="2" id="KW-1185">Reference proteome</keyword>
<reference evidence="1" key="1">
    <citation type="submission" date="2022-12" db="EMBL/GenBank/DDBJ databases">
        <title>Genome Sequence of Lasiodiplodia mahajangana.</title>
        <authorList>
            <person name="Buettner E."/>
        </authorList>
    </citation>
    <scope>NUCLEOTIDE SEQUENCE</scope>
    <source>
        <strain evidence="1">VT137</strain>
    </source>
</reference>
<protein>
    <submittedName>
        <fullName evidence="1">Uncharacterized protein</fullName>
    </submittedName>
</protein>
<evidence type="ECO:0000313" key="2">
    <source>
        <dbReference type="Proteomes" id="UP001153332"/>
    </source>
</evidence>
<sequence length="372" mass="42522">MYGTIRGDGLIKAHNALAVLAEDPQRLERMRERFDKSPPLYRSYSSLPTTRSAGTPPSELEQRRAWRKMEIFSEHIASFPSNQFKDQIDEERQRIYQKMHPTHPPPQAGGLATPIKRLAVETVKSRWIEQGMWKDEWTDVTKQNFTSTVAGITIFDHDKPRGRWKHEEPLGSETELEAGSTAEAKGSEEIRKIAERLHVLEREREASRPYHQFLWQVSEERERIRDEQGFSGAPAEDLADVNTRAYEAVKSRWVKWTLWHHKWGVLPGMWWKHERSLEELRATDPILAQLNELEAQSHEPAGMSHRPLTGELGYPLAGLQDIDGDCPSLSPHSPHLAQNQLKSSQTVQQLLGSTGAIRDARLEAYTPPTPAN</sequence>
<evidence type="ECO:0000313" key="1">
    <source>
        <dbReference type="EMBL" id="KAJ8127744.1"/>
    </source>
</evidence>